<dbReference type="AlphaFoldDB" id="A0A2P9AGV0"/>
<sequence length="110" mass="11453">MERDVPITSIAPQDTDLGRLLDPARHFDRPQDVLADATLDVGEKRAILSSWASDAYAVESMPALRKPPGAKAPIAFEEIMDALQALDGAGPSQGAGAGRSRHGGPHGVGA</sequence>
<evidence type="ECO:0000313" key="2">
    <source>
        <dbReference type="EMBL" id="SJM30373.1"/>
    </source>
</evidence>
<protein>
    <submittedName>
        <fullName evidence="2">Uncharacterized protein</fullName>
    </submittedName>
</protein>
<gene>
    <name evidence="2" type="ORF">BQ8482_140020</name>
</gene>
<dbReference type="EMBL" id="FUIG01000020">
    <property type="protein sequence ID" value="SJM30373.1"/>
    <property type="molecule type" value="Genomic_DNA"/>
</dbReference>
<dbReference type="Proteomes" id="UP000245698">
    <property type="component" value="Unassembled WGS sequence"/>
</dbReference>
<name>A0A2P9AGV0_9HYPH</name>
<proteinExistence type="predicted"/>
<feature type="region of interest" description="Disordered" evidence="1">
    <location>
        <begin position="86"/>
        <end position="110"/>
    </location>
</feature>
<accession>A0A2P9AGV0</accession>
<reference evidence="3" key="1">
    <citation type="submission" date="2016-12" db="EMBL/GenBank/DDBJ databases">
        <authorList>
            <person name="Brunel B."/>
        </authorList>
    </citation>
    <scope>NUCLEOTIDE SEQUENCE [LARGE SCALE GENOMIC DNA]</scope>
</reference>
<keyword evidence="3" id="KW-1185">Reference proteome</keyword>
<evidence type="ECO:0000256" key="1">
    <source>
        <dbReference type="SAM" id="MobiDB-lite"/>
    </source>
</evidence>
<dbReference type="RefSeq" id="WP_244602764.1">
    <property type="nucleotide sequence ID" value="NZ_FUIG01000020.1"/>
</dbReference>
<evidence type="ECO:0000313" key="3">
    <source>
        <dbReference type="Proteomes" id="UP000245698"/>
    </source>
</evidence>
<organism evidence="2 3">
    <name type="scientific">Mesorhizobium delmotii</name>
    <dbReference type="NCBI Taxonomy" id="1631247"/>
    <lineage>
        <taxon>Bacteria</taxon>
        <taxon>Pseudomonadati</taxon>
        <taxon>Pseudomonadota</taxon>
        <taxon>Alphaproteobacteria</taxon>
        <taxon>Hyphomicrobiales</taxon>
        <taxon>Phyllobacteriaceae</taxon>
        <taxon>Mesorhizobium</taxon>
    </lineage>
</organism>